<feature type="non-terminal residue" evidence="2">
    <location>
        <position position="152"/>
    </location>
</feature>
<evidence type="ECO:0000313" key="2">
    <source>
        <dbReference type="EMBL" id="CAG8815238.1"/>
    </source>
</evidence>
<dbReference type="Proteomes" id="UP000789405">
    <property type="component" value="Unassembled WGS sequence"/>
</dbReference>
<accession>A0A9N9PDP3</accession>
<dbReference type="OrthoDB" id="2443154at2759"/>
<dbReference type="InterPro" id="IPR007560">
    <property type="entry name" value="Restrct_endonuc_IV_Mrr"/>
</dbReference>
<dbReference type="EMBL" id="CAJVPY010052306">
    <property type="protein sequence ID" value="CAG8815238.1"/>
    <property type="molecule type" value="Genomic_DNA"/>
</dbReference>
<proteinExistence type="predicted"/>
<dbReference type="GO" id="GO:0006302">
    <property type="term" value="P:double-strand break repair"/>
    <property type="evidence" value="ECO:0007669"/>
    <property type="project" value="UniProtKB-ARBA"/>
</dbReference>
<dbReference type="GO" id="GO:0003677">
    <property type="term" value="F:DNA binding"/>
    <property type="evidence" value="ECO:0007669"/>
    <property type="project" value="InterPro"/>
</dbReference>
<evidence type="ECO:0000259" key="1">
    <source>
        <dbReference type="Pfam" id="PF04471"/>
    </source>
</evidence>
<name>A0A9N9PDP3_9GLOM</name>
<sequence>MFLIDVEQTIKKNKENLFLKFKNEIIDELKDDFEINEYFDSNMIVNDRSKDIMISRDDIEALITCKYRPKAKIRFNDIERTAAISEFYGVQGIVVTNLGYGKEAIRVAKKHDIILTHKFDIKHKLNFYIEKEVERKELDILEDIERKEKIYL</sequence>
<protein>
    <submittedName>
        <fullName evidence="2">12695_t:CDS:1</fullName>
    </submittedName>
</protein>
<dbReference type="GO" id="GO:0004519">
    <property type="term" value="F:endonuclease activity"/>
    <property type="evidence" value="ECO:0007669"/>
    <property type="project" value="InterPro"/>
</dbReference>
<dbReference type="Pfam" id="PF04471">
    <property type="entry name" value="Mrr_cat"/>
    <property type="match status" value="1"/>
</dbReference>
<comment type="caution">
    <text evidence="2">The sequence shown here is derived from an EMBL/GenBank/DDBJ whole genome shotgun (WGS) entry which is preliminary data.</text>
</comment>
<dbReference type="InterPro" id="IPR011335">
    <property type="entry name" value="Restrct_endonuc-II-like"/>
</dbReference>
<evidence type="ECO:0000313" key="3">
    <source>
        <dbReference type="Proteomes" id="UP000789405"/>
    </source>
</evidence>
<keyword evidence="3" id="KW-1185">Reference proteome</keyword>
<dbReference type="SUPFAM" id="SSF52980">
    <property type="entry name" value="Restriction endonuclease-like"/>
    <property type="match status" value="1"/>
</dbReference>
<feature type="domain" description="Restriction endonuclease type IV Mrr" evidence="1">
    <location>
        <begin position="46"/>
        <end position="118"/>
    </location>
</feature>
<reference evidence="2" key="1">
    <citation type="submission" date="2021-06" db="EMBL/GenBank/DDBJ databases">
        <authorList>
            <person name="Kallberg Y."/>
            <person name="Tangrot J."/>
            <person name="Rosling A."/>
        </authorList>
    </citation>
    <scope>NUCLEOTIDE SEQUENCE</scope>
    <source>
        <strain evidence="2">MA453B</strain>
    </source>
</reference>
<gene>
    <name evidence="2" type="ORF">DERYTH_LOCUS26085</name>
</gene>
<organism evidence="2 3">
    <name type="scientific">Dentiscutata erythropus</name>
    <dbReference type="NCBI Taxonomy" id="1348616"/>
    <lineage>
        <taxon>Eukaryota</taxon>
        <taxon>Fungi</taxon>
        <taxon>Fungi incertae sedis</taxon>
        <taxon>Mucoromycota</taxon>
        <taxon>Glomeromycotina</taxon>
        <taxon>Glomeromycetes</taxon>
        <taxon>Diversisporales</taxon>
        <taxon>Gigasporaceae</taxon>
        <taxon>Dentiscutata</taxon>
    </lineage>
</organism>
<dbReference type="GO" id="GO:0009307">
    <property type="term" value="P:DNA restriction-modification system"/>
    <property type="evidence" value="ECO:0007669"/>
    <property type="project" value="InterPro"/>
</dbReference>
<dbReference type="AlphaFoldDB" id="A0A9N9PDP3"/>